<dbReference type="SUPFAM" id="SSF55120">
    <property type="entry name" value="Pseudouridine synthase"/>
    <property type="match status" value="1"/>
</dbReference>
<dbReference type="GO" id="GO:0009507">
    <property type="term" value="C:chloroplast"/>
    <property type="evidence" value="ECO:0007669"/>
    <property type="project" value="UniProtKB-SubCell"/>
</dbReference>
<evidence type="ECO:0000256" key="3">
    <source>
        <dbReference type="ARBA" id="ARBA00022528"/>
    </source>
</evidence>
<comment type="similarity">
    <text evidence="2">Belongs to the tRNA pseudouridine synthase TruA family.</text>
</comment>
<dbReference type="InterPro" id="IPR020095">
    <property type="entry name" value="PsdUridine_synth_TruA_C"/>
</dbReference>
<comment type="caution">
    <text evidence="9">The sequence shown here is derived from an EMBL/GenBank/DDBJ whole genome shotgun (WGS) entry which is preliminary data.</text>
</comment>
<evidence type="ECO:0000256" key="4">
    <source>
        <dbReference type="ARBA" id="ARBA00022640"/>
    </source>
</evidence>
<feature type="region of interest" description="Disordered" evidence="7">
    <location>
        <begin position="1065"/>
        <end position="1084"/>
    </location>
</feature>
<evidence type="ECO:0000256" key="7">
    <source>
        <dbReference type="SAM" id="MobiDB-lite"/>
    </source>
</evidence>
<dbReference type="Gene3D" id="1.10.3460.10">
    <property type="entry name" value="Chlorophyll a/b binding protein domain"/>
    <property type="match status" value="4"/>
</dbReference>
<dbReference type="InterPro" id="IPR020103">
    <property type="entry name" value="PsdUridine_synth_cat_dom_sf"/>
</dbReference>
<dbReference type="PANTHER" id="PTHR11142">
    <property type="entry name" value="PSEUDOURIDYLATE SYNTHASE"/>
    <property type="match status" value="1"/>
</dbReference>
<dbReference type="Gene3D" id="3.30.70.660">
    <property type="entry name" value="Pseudouridine synthase I, catalytic domain, C-terminal subdomain"/>
    <property type="match status" value="1"/>
</dbReference>
<gene>
    <name evidence="9" type="ORF">PGLA1383_LOCUS29763</name>
</gene>
<keyword evidence="10" id="KW-1185">Reference proteome</keyword>
<dbReference type="InterPro" id="IPR022796">
    <property type="entry name" value="Chloroa_b-bind"/>
</dbReference>
<keyword evidence="6" id="KW-0413">Isomerase</keyword>
<dbReference type="Gene3D" id="3.30.70.580">
    <property type="entry name" value="Pseudouridine synthase I, catalytic domain, N-terminal subdomain"/>
    <property type="match status" value="1"/>
</dbReference>
<evidence type="ECO:0000256" key="2">
    <source>
        <dbReference type="ARBA" id="ARBA00009375"/>
    </source>
</evidence>
<dbReference type="InterPro" id="IPR020094">
    <property type="entry name" value="TruA/RsuA/RluB/E/F_N"/>
</dbReference>
<dbReference type="GO" id="GO:0003723">
    <property type="term" value="F:RNA binding"/>
    <property type="evidence" value="ECO:0007669"/>
    <property type="project" value="InterPro"/>
</dbReference>
<evidence type="ECO:0000313" key="10">
    <source>
        <dbReference type="Proteomes" id="UP000654075"/>
    </source>
</evidence>
<evidence type="ECO:0000313" key="9">
    <source>
        <dbReference type="EMBL" id="CAE8611964.1"/>
    </source>
</evidence>
<dbReference type="NCBIfam" id="TIGR00071">
    <property type="entry name" value="hisT_truA"/>
    <property type="match status" value="1"/>
</dbReference>
<organism evidence="9 10">
    <name type="scientific">Polarella glacialis</name>
    <name type="common">Dinoflagellate</name>
    <dbReference type="NCBI Taxonomy" id="89957"/>
    <lineage>
        <taxon>Eukaryota</taxon>
        <taxon>Sar</taxon>
        <taxon>Alveolata</taxon>
        <taxon>Dinophyceae</taxon>
        <taxon>Suessiales</taxon>
        <taxon>Suessiaceae</taxon>
        <taxon>Polarella</taxon>
    </lineage>
</organism>
<evidence type="ECO:0000259" key="8">
    <source>
        <dbReference type="Pfam" id="PF01416"/>
    </source>
</evidence>
<reference evidence="9" key="1">
    <citation type="submission" date="2021-02" db="EMBL/GenBank/DDBJ databases">
        <authorList>
            <person name="Dougan E. K."/>
            <person name="Rhodes N."/>
            <person name="Thang M."/>
            <person name="Chan C."/>
        </authorList>
    </citation>
    <scope>NUCLEOTIDE SEQUENCE</scope>
</reference>
<dbReference type="HAMAP" id="MF_00171">
    <property type="entry name" value="TruA"/>
    <property type="match status" value="1"/>
</dbReference>
<dbReference type="GO" id="GO:1990481">
    <property type="term" value="P:mRNA pseudouridine synthesis"/>
    <property type="evidence" value="ECO:0007669"/>
    <property type="project" value="TreeGrafter"/>
</dbReference>
<dbReference type="PANTHER" id="PTHR11142:SF5">
    <property type="entry name" value="TRNA PSEUDOURIDINE(38_39) SYNTHASE"/>
    <property type="match status" value="1"/>
</dbReference>
<accession>A0A813FBS0</accession>
<dbReference type="GO" id="GO:0009982">
    <property type="term" value="F:pseudouridine synthase activity"/>
    <property type="evidence" value="ECO:0007669"/>
    <property type="project" value="InterPro"/>
</dbReference>
<name>A0A813FBS0_POLGL</name>
<evidence type="ECO:0000256" key="1">
    <source>
        <dbReference type="ARBA" id="ARBA00004229"/>
    </source>
</evidence>
<dbReference type="AlphaFoldDB" id="A0A813FBS0"/>
<dbReference type="InterPro" id="IPR001406">
    <property type="entry name" value="PsdUridine_synth_TruA"/>
</dbReference>
<protein>
    <recommendedName>
        <fullName evidence="8">Pseudouridine synthase I TruA alpha/beta domain-containing protein</fullName>
    </recommendedName>
</protein>
<evidence type="ECO:0000256" key="5">
    <source>
        <dbReference type="ARBA" id="ARBA00022694"/>
    </source>
</evidence>
<sequence length="1084" mass="118476">MQALAKVPAEGWAQIGVFVAFLELFPMRQEKDRVPGDFPGFGKIGLPIFGSTCDPAKSERSLNAELNNGRLAMLAISGMAAQNGLFGTTGSEMWMPASAFESEMGVQAPVGFWDPAGLAKDGDADAFRRRRGVELKHGRICMLACIGYIVPEYFRWPGYLSPAQGLKFTDVPHGLAAISKVPLEGWLQIGLFLGHYEGFFMRQEPGRAPGDFANHGFLGIGKNFIFNFEPASIADPAARKGKLNSEIANGRLAMVALMAMLFQNGTVGTTGPAMWLGASAFESELGVQAPVGFWDPAGLAKDGDADAFRRRRGVELKHGRICMLACIGYIVPEYFRWPGYLSPSQGLKFTDVPHGLAAVSKVPLEGWLQVGLFLGHMEGFFMRQDPKRAPGDFENHGFLGIGKNFLFNFEPPTISNPEARKAKLSSEIANGRLAMVALMAMFFQNGTVGSTGPEMWLPSSAFESELGVQAPVGFWDPAGLAKDGDADAFRRRRGVELKHGRICMLACIGYIVPEYFRWPGYLSPSQGLKFTDVPHGLAAVSKVPLEGWLQVGLFLGHMEGFFMRQDPKRAPGDFENHGFLGIGKNFLFNFEPPTISNPEARKAKLSSEIANGRLAMVALMAMFFQNGTVGSTGPEMWLPSSAFESELGVQAPEPLTSPTVEAALFEAMTDFPFERTPSIAVLLKPKSTHINSRGSRNGSPFRAKVSGVDDGVDPFTNVGVWQGVWPHDLQVVAVHCRHKLFIARLELHRSGNINPKALIKTCLIRDKASCTYSRCGRTDKGVHAAGNYVALQMRQKPSSANGEAEGFDYASMLNGVLPPDIRILASALAPEGFDARFSCLYRAYQYYFPRVNEDLEKMREAAAHFVGEHDFRNFCKMDVENVSHFRRRILSVRIEAQPGGIVQFSVTGVAFLWNQVRCMTGILLLVGRGLEEPGIVAQLLDVERHPRKPLYDIADPGGLVLRDCGFEGLTFAPGWPALPAGSSGVCAPSAAAADSFRKMRDESRRTAAVLDCMLSTVEEPGAQLIDRLSSAVQQGGKNGGGNRRHIPLLQRAACPTLEEKQQALELKRRRRDEVSLKEEDQGGE</sequence>
<dbReference type="EMBL" id="CAJNNV010025064">
    <property type="protein sequence ID" value="CAE8611964.1"/>
    <property type="molecule type" value="Genomic_DNA"/>
</dbReference>
<dbReference type="InterPro" id="IPR020097">
    <property type="entry name" value="PsdUridine_synth_TruA_a/b_dom"/>
</dbReference>
<evidence type="ECO:0000256" key="6">
    <source>
        <dbReference type="ARBA" id="ARBA00023235"/>
    </source>
</evidence>
<dbReference type="Pfam" id="PF00504">
    <property type="entry name" value="Chloroa_b-bind"/>
    <property type="match status" value="4"/>
</dbReference>
<keyword evidence="3" id="KW-0150">Chloroplast</keyword>
<feature type="domain" description="Pseudouridine synthase I TruA alpha/beta" evidence="8">
    <location>
        <begin position="861"/>
        <end position="967"/>
    </location>
</feature>
<keyword evidence="4" id="KW-0934">Plastid</keyword>
<proteinExistence type="inferred from homology"/>
<dbReference type="SUPFAM" id="SSF103511">
    <property type="entry name" value="Chlorophyll a-b binding protein"/>
    <property type="match status" value="4"/>
</dbReference>
<dbReference type="GO" id="GO:0031119">
    <property type="term" value="P:tRNA pseudouridine synthesis"/>
    <property type="evidence" value="ECO:0007669"/>
    <property type="project" value="TreeGrafter"/>
</dbReference>
<dbReference type="Proteomes" id="UP000654075">
    <property type="component" value="Unassembled WGS sequence"/>
</dbReference>
<comment type="subcellular location">
    <subcellularLocation>
        <location evidence="1">Plastid</location>
        <location evidence="1">Chloroplast</location>
    </subcellularLocation>
</comment>
<dbReference type="OrthoDB" id="25767at2759"/>
<dbReference type="GO" id="GO:0005634">
    <property type="term" value="C:nucleus"/>
    <property type="evidence" value="ECO:0007669"/>
    <property type="project" value="TreeGrafter"/>
</dbReference>
<keyword evidence="5" id="KW-0819">tRNA processing</keyword>
<dbReference type="Pfam" id="PF01416">
    <property type="entry name" value="PseudoU_synth_1"/>
    <property type="match status" value="1"/>
</dbReference>